<dbReference type="PATRIC" id="fig|84022.5.peg.432"/>
<dbReference type="PIRSF" id="PIRSF037489">
    <property type="entry name" value="UCP037489_NIF3_YqfO"/>
    <property type="match status" value="1"/>
</dbReference>
<dbReference type="Pfam" id="PF01784">
    <property type="entry name" value="DUF34_NIF3"/>
    <property type="match status" value="1"/>
</dbReference>
<evidence type="ECO:0000313" key="7">
    <source>
        <dbReference type="Proteomes" id="UP000035704"/>
    </source>
</evidence>
<dbReference type="EMBL" id="CP009687">
    <property type="protein sequence ID" value="AKL95719.1"/>
    <property type="molecule type" value="Genomic_DNA"/>
</dbReference>
<feature type="binding site" evidence="5">
    <location>
        <position position="105"/>
    </location>
    <ligand>
        <name>a divalent metal cation</name>
        <dbReference type="ChEBI" id="CHEBI:60240"/>
        <label>1</label>
    </ligand>
</feature>
<evidence type="ECO:0000313" key="6">
    <source>
        <dbReference type="EMBL" id="AKL95719.1"/>
    </source>
</evidence>
<feature type="binding site" evidence="5">
    <location>
        <position position="66"/>
    </location>
    <ligand>
        <name>a divalent metal cation</name>
        <dbReference type="ChEBI" id="CHEBI:60240"/>
        <label>1</label>
    </ligand>
</feature>
<dbReference type="Gene3D" id="3.40.1390.30">
    <property type="entry name" value="NIF3 (NGG1p interacting factor 3)-like"/>
    <property type="match status" value="2"/>
</dbReference>
<feature type="binding site" evidence="5">
    <location>
        <position position="331"/>
    </location>
    <ligand>
        <name>a divalent metal cation</name>
        <dbReference type="ChEBI" id="CHEBI:60240"/>
        <label>1</label>
    </ligand>
</feature>
<dbReference type="PANTHER" id="PTHR13799">
    <property type="entry name" value="NGG1 INTERACTING FACTOR 3"/>
    <property type="match status" value="1"/>
</dbReference>
<dbReference type="KEGG" id="cace:CACET_c22730"/>
<comment type="similarity">
    <text evidence="1 4">Belongs to the GTP cyclohydrolase I type 2/NIF3 family.</text>
</comment>
<evidence type="ECO:0000256" key="5">
    <source>
        <dbReference type="PIRSR" id="PIRSR602678-1"/>
    </source>
</evidence>
<dbReference type="SUPFAM" id="SSF102705">
    <property type="entry name" value="NIF3 (NGG1p interacting factor 3)-like"/>
    <property type="match status" value="1"/>
</dbReference>
<keyword evidence="3 4" id="KW-0479">Metal-binding</keyword>
<sequence length="372" mass="41000">MAETVKRIISIMEKLAPKQDAMKWDNVGLQVGSEHSQVNRVMVCLDVTKEVLQEAIEKKVDLIIAHHPMIFSPLKSITREDHKGYLIHEAIKNDITIYAAHTNMDIATEGLNSFVAKKIGIEDTDILDITLREKLYKIAVSVPEGHDEKVAQALAAAGAGHIGNYSDCSFRSKGTGTFKPLAGTNPFIGKQGELEKVLEIKIETIVSQAQLAEAINNMIQAHPYEEVPYDIYPLENLGKKKGLGKIGKLQNPKPLSAFGEELKSLLQLKQVKYVGDSDKTLETIGIVCGSGADYIELAAMKGCDCLITGDVKYHQAQTALELGITVIDAGHFETEIFFVDLVFAYLKQQFSMENMEVEIVAPSTEINPFNIL</sequence>
<dbReference type="OrthoDB" id="9792792at2"/>
<evidence type="ECO:0000256" key="3">
    <source>
        <dbReference type="ARBA" id="ARBA00022723"/>
    </source>
</evidence>
<dbReference type="InterPro" id="IPR017221">
    <property type="entry name" value="DUF34/NIF3_bac"/>
</dbReference>
<accession>A0A0D8I8Y2</accession>
<evidence type="ECO:0000256" key="4">
    <source>
        <dbReference type="PIRNR" id="PIRNR037489"/>
    </source>
</evidence>
<dbReference type="RefSeq" id="WP_044824988.1">
    <property type="nucleotide sequence ID" value="NZ_CP009687.1"/>
</dbReference>
<evidence type="ECO:0000256" key="1">
    <source>
        <dbReference type="ARBA" id="ARBA00006964"/>
    </source>
</evidence>
<dbReference type="GO" id="GO:0005737">
    <property type="term" value="C:cytoplasm"/>
    <property type="evidence" value="ECO:0007669"/>
    <property type="project" value="TreeGrafter"/>
</dbReference>
<evidence type="ECO:0000256" key="2">
    <source>
        <dbReference type="ARBA" id="ARBA00022112"/>
    </source>
</evidence>
<dbReference type="AlphaFoldDB" id="A0A0D8I8Y2"/>
<dbReference type="STRING" id="84022.CACET_c22730"/>
<feature type="binding site" evidence="5">
    <location>
        <position position="335"/>
    </location>
    <ligand>
        <name>a divalent metal cation</name>
        <dbReference type="ChEBI" id="CHEBI:60240"/>
        <label>1</label>
    </ligand>
</feature>
<organism evidence="6 7">
    <name type="scientific">Clostridium aceticum</name>
    <dbReference type="NCBI Taxonomy" id="84022"/>
    <lineage>
        <taxon>Bacteria</taxon>
        <taxon>Bacillati</taxon>
        <taxon>Bacillota</taxon>
        <taxon>Clostridia</taxon>
        <taxon>Eubacteriales</taxon>
        <taxon>Clostridiaceae</taxon>
        <taxon>Clostridium</taxon>
    </lineage>
</organism>
<dbReference type="InterPro" id="IPR015867">
    <property type="entry name" value="N-reg_PII/ATP_PRibTrfase_C"/>
</dbReference>
<dbReference type="GO" id="GO:0046872">
    <property type="term" value="F:metal ion binding"/>
    <property type="evidence" value="ECO:0007669"/>
    <property type="project" value="UniProtKB-UniRule"/>
</dbReference>
<dbReference type="NCBIfam" id="TIGR00486">
    <property type="entry name" value="YbgI_SA1388"/>
    <property type="match status" value="1"/>
</dbReference>
<dbReference type="FunFam" id="3.30.70.120:FF:000006">
    <property type="entry name" value="GTP cyclohydrolase 1 type 2 homolog"/>
    <property type="match status" value="1"/>
</dbReference>
<proteinExistence type="inferred from homology"/>
<dbReference type="InterPro" id="IPR002678">
    <property type="entry name" value="DUF34/NIF3"/>
</dbReference>
<dbReference type="Gene3D" id="3.30.70.120">
    <property type="match status" value="1"/>
</dbReference>
<dbReference type="PANTHER" id="PTHR13799:SF14">
    <property type="entry name" value="GTP CYCLOHYDROLASE 1 TYPE 2 HOMOLOG"/>
    <property type="match status" value="1"/>
</dbReference>
<protein>
    <recommendedName>
        <fullName evidence="2 4">GTP cyclohydrolase 1 type 2 homolog</fullName>
    </recommendedName>
</protein>
<dbReference type="FunFam" id="3.40.1390.30:FF:000001">
    <property type="entry name" value="GTP cyclohydrolase 1 type 2"/>
    <property type="match status" value="1"/>
</dbReference>
<dbReference type="InterPro" id="IPR036069">
    <property type="entry name" value="DUF34/NIF3_sf"/>
</dbReference>
<reference evidence="6 7" key="1">
    <citation type="submission" date="2014-10" db="EMBL/GenBank/DDBJ databases">
        <title>Genome sequence of Clostridium aceticum DSM 1496.</title>
        <authorList>
            <person name="Poehlein A."/>
            <person name="Schiel-Bengelsdorf B."/>
            <person name="Gottschalk G."/>
            <person name="Duerre P."/>
            <person name="Daniel R."/>
        </authorList>
    </citation>
    <scope>NUCLEOTIDE SEQUENCE [LARGE SCALE GENOMIC DNA]</scope>
    <source>
        <strain evidence="6 7">DSM 1496</strain>
    </source>
</reference>
<gene>
    <name evidence="6" type="ORF">CACET_c22730</name>
</gene>
<dbReference type="Proteomes" id="UP000035704">
    <property type="component" value="Chromosome"/>
</dbReference>
<feature type="binding site" evidence="5">
    <location>
        <position position="67"/>
    </location>
    <ligand>
        <name>a divalent metal cation</name>
        <dbReference type="ChEBI" id="CHEBI:60240"/>
        <label>1</label>
    </ligand>
</feature>
<name>A0A0D8I8Y2_9CLOT</name>
<keyword evidence="7" id="KW-1185">Reference proteome</keyword>